<proteinExistence type="predicted"/>
<feature type="transmembrane region" description="Helical" evidence="1">
    <location>
        <begin position="32"/>
        <end position="51"/>
    </location>
</feature>
<protein>
    <recommendedName>
        <fullName evidence="4">Protein O-mannosyl-transferase C-terminal four TM domain-containing protein</fullName>
    </recommendedName>
</protein>
<comment type="caution">
    <text evidence="2">The sequence shown here is derived from an EMBL/GenBank/DDBJ whole genome shotgun (WGS) entry which is preliminary data.</text>
</comment>
<dbReference type="Proteomes" id="UP000178272">
    <property type="component" value="Unassembled WGS sequence"/>
</dbReference>
<reference evidence="2 3" key="1">
    <citation type="journal article" date="2016" name="Nat. Commun.">
        <title>Thousands of microbial genomes shed light on interconnected biogeochemical processes in an aquifer system.</title>
        <authorList>
            <person name="Anantharaman K."/>
            <person name="Brown C.T."/>
            <person name="Hug L.A."/>
            <person name="Sharon I."/>
            <person name="Castelle C.J."/>
            <person name="Probst A.J."/>
            <person name="Thomas B.C."/>
            <person name="Singh A."/>
            <person name="Wilkins M.J."/>
            <person name="Karaoz U."/>
            <person name="Brodie E.L."/>
            <person name="Williams K.H."/>
            <person name="Hubbard S.S."/>
            <person name="Banfield J.F."/>
        </authorList>
    </citation>
    <scope>NUCLEOTIDE SEQUENCE [LARGE SCALE GENOMIC DNA]</scope>
</reference>
<name>A0A1G1V4J6_9BACT</name>
<keyword evidence="1" id="KW-1133">Transmembrane helix</keyword>
<keyword evidence="1" id="KW-0472">Membrane</keyword>
<organism evidence="2 3">
    <name type="scientific">Candidatus Blackburnbacteria bacterium RIFCSPHIGHO2_12_FULL_41_13b</name>
    <dbReference type="NCBI Taxonomy" id="1797517"/>
    <lineage>
        <taxon>Bacteria</taxon>
        <taxon>Candidatus Blackburniibacteriota</taxon>
    </lineage>
</organism>
<dbReference type="STRING" id="1797517.A3F61_02100"/>
<evidence type="ECO:0000313" key="2">
    <source>
        <dbReference type="EMBL" id="OGY10296.1"/>
    </source>
</evidence>
<dbReference type="AlphaFoldDB" id="A0A1G1V4J6"/>
<keyword evidence="1" id="KW-0812">Transmembrane</keyword>
<feature type="transmembrane region" description="Helical" evidence="1">
    <location>
        <begin position="6"/>
        <end position="25"/>
    </location>
</feature>
<sequence length="71" mass="8848">MFIYHYFPSVPFMIILLSWLLFQLWESNHKRLVVVYFVLVVAGFVLYYPHWVGIAMPVWWDKIYYFLPTWR</sequence>
<accession>A0A1G1V4J6</accession>
<evidence type="ECO:0000313" key="3">
    <source>
        <dbReference type="Proteomes" id="UP000178272"/>
    </source>
</evidence>
<evidence type="ECO:0000256" key="1">
    <source>
        <dbReference type="SAM" id="Phobius"/>
    </source>
</evidence>
<dbReference type="EMBL" id="MHCA01000058">
    <property type="protein sequence ID" value="OGY10296.1"/>
    <property type="molecule type" value="Genomic_DNA"/>
</dbReference>
<evidence type="ECO:0008006" key="4">
    <source>
        <dbReference type="Google" id="ProtNLM"/>
    </source>
</evidence>
<gene>
    <name evidence="2" type="ORF">A3F61_02100</name>
</gene>